<sequence length="174" mass="19607">MHRTPRRRCSKAIHGNRVKSRRSSNLLLEAFRSFPLIAADIYETCCVVMSHAVAHSECHATENTLPRLGSSNFLCLGAPPTDEWWSPNTRTLVANNSKQRQHCFSWHYRSTAVCFVPSLLVAYTSKSLGEPSLNQLPARFLPNEAFICIDNRLCQKQSVTLRMSAIRFPSSDIG</sequence>
<proteinExistence type="predicted"/>
<dbReference type="AlphaFoldDB" id="A0A9P6A935"/>
<reference evidence="1" key="1">
    <citation type="submission" date="2020-11" db="EMBL/GenBank/DDBJ databases">
        <authorList>
            <consortium name="DOE Joint Genome Institute"/>
            <person name="Ahrendt S."/>
            <person name="Riley R."/>
            <person name="Andreopoulos W."/>
            <person name="Labutti K."/>
            <person name="Pangilinan J."/>
            <person name="Ruiz-Duenas F.J."/>
            <person name="Barrasa J.M."/>
            <person name="Sanchez-Garcia M."/>
            <person name="Camarero S."/>
            <person name="Miyauchi S."/>
            <person name="Serrano A."/>
            <person name="Linde D."/>
            <person name="Babiker R."/>
            <person name="Drula E."/>
            <person name="Ayuso-Fernandez I."/>
            <person name="Pacheco R."/>
            <person name="Padilla G."/>
            <person name="Ferreira P."/>
            <person name="Barriuso J."/>
            <person name="Kellner H."/>
            <person name="Castanera R."/>
            <person name="Alfaro M."/>
            <person name="Ramirez L."/>
            <person name="Pisabarro A.G."/>
            <person name="Kuo A."/>
            <person name="Tritt A."/>
            <person name="Lipzen A."/>
            <person name="He G."/>
            <person name="Yan M."/>
            <person name="Ng V."/>
            <person name="Cullen D."/>
            <person name="Martin F."/>
            <person name="Rosso M.-N."/>
            <person name="Henrissat B."/>
            <person name="Hibbett D."/>
            <person name="Martinez A.T."/>
            <person name="Grigoriev I.V."/>
        </authorList>
    </citation>
    <scope>NUCLEOTIDE SEQUENCE</scope>
    <source>
        <strain evidence="1">ATCC 90797</strain>
    </source>
</reference>
<dbReference type="EMBL" id="MU154524">
    <property type="protein sequence ID" value="KAF9501227.1"/>
    <property type="molecule type" value="Genomic_DNA"/>
</dbReference>
<accession>A0A9P6A935</accession>
<evidence type="ECO:0000313" key="2">
    <source>
        <dbReference type="Proteomes" id="UP000807025"/>
    </source>
</evidence>
<evidence type="ECO:0000313" key="1">
    <source>
        <dbReference type="EMBL" id="KAF9501227.1"/>
    </source>
</evidence>
<gene>
    <name evidence="1" type="ORF">BDN71DRAFT_848652</name>
</gene>
<dbReference type="Proteomes" id="UP000807025">
    <property type="component" value="Unassembled WGS sequence"/>
</dbReference>
<organism evidence="1 2">
    <name type="scientific">Pleurotus eryngii</name>
    <name type="common">Boletus of the steppes</name>
    <dbReference type="NCBI Taxonomy" id="5323"/>
    <lineage>
        <taxon>Eukaryota</taxon>
        <taxon>Fungi</taxon>
        <taxon>Dikarya</taxon>
        <taxon>Basidiomycota</taxon>
        <taxon>Agaricomycotina</taxon>
        <taxon>Agaricomycetes</taxon>
        <taxon>Agaricomycetidae</taxon>
        <taxon>Agaricales</taxon>
        <taxon>Pleurotineae</taxon>
        <taxon>Pleurotaceae</taxon>
        <taxon>Pleurotus</taxon>
    </lineage>
</organism>
<comment type="caution">
    <text evidence="1">The sequence shown here is derived from an EMBL/GenBank/DDBJ whole genome shotgun (WGS) entry which is preliminary data.</text>
</comment>
<name>A0A9P6A935_PLEER</name>
<keyword evidence="2" id="KW-1185">Reference proteome</keyword>
<protein>
    <submittedName>
        <fullName evidence="1">Uncharacterized protein</fullName>
    </submittedName>
</protein>